<sequence>MRCDVLVVGAGVAGSTLSMLLSSNGVDVIQIEARKSVVRPHCSGIIGLDAWERLPFRKSSWIVDRINWAKLISPGGIILRTDASALVLDRERMDKEISEEAVRRGTELLTGVRFLELEGREKAVVMDQEGKKEIKFRFIVGADGAKSTLRRVFHEDMPLLTGVNLVTDEGPKNGYIVRIRRGSLFSWLHPRGGIFYSGAIGKGDEAFRWASSQVRQFSRVLGGVIPTKTMRRFVKWNLALIGDSAGQVKPLSRGGVFYISEASRILAEEIIRSMETGKNLLREYERRWWSLLGKEIVIGELMRNMMDSMSDREIDFLFSMLGEIHGFSTDFQSSSILKGAGIMKSLAVGLKFPFKSAKSFIKLLLPS</sequence>
<dbReference type="Gene3D" id="3.50.50.60">
    <property type="entry name" value="FAD/NAD(P)-binding domain"/>
    <property type="match status" value="1"/>
</dbReference>
<feature type="domain" description="FAD-binding" evidence="1">
    <location>
        <begin position="2"/>
        <end position="37"/>
    </location>
</feature>
<dbReference type="InterPro" id="IPR002938">
    <property type="entry name" value="FAD-bd"/>
</dbReference>
<dbReference type="AlphaFoldDB" id="A0A429GEY8"/>
<reference evidence="2 3" key="1">
    <citation type="submission" date="2018-10" db="EMBL/GenBank/DDBJ databases">
        <title>Co-occurring genomic capacity for anaerobic methane metabolism and dissimilatory sulfite reduction discovered in the Korarchaeota.</title>
        <authorList>
            <person name="Mckay L.J."/>
            <person name="Dlakic M."/>
            <person name="Fields M.W."/>
            <person name="Delmont T.O."/>
            <person name="Eren A.M."/>
            <person name="Jay Z.J."/>
            <person name="Klingelsmith K.B."/>
            <person name="Rusch D.B."/>
            <person name="Inskeep W.P."/>
        </authorList>
    </citation>
    <scope>NUCLEOTIDE SEQUENCE [LARGE SCALE GENOMIC DNA]</scope>
    <source>
        <strain evidence="2 3">MDKW</strain>
    </source>
</reference>
<gene>
    <name evidence="2" type="ORF">D6D85_13965</name>
</gene>
<evidence type="ECO:0000313" key="2">
    <source>
        <dbReference type="EMBL" id="RSN72389.1"/>
    </source>
</evidence>
<dbReference type="EMBL" id="RCOS01000156">
    <property type="protein sequence ID" value="RSN72389.1"/>
    <property type="molecule type" value="Genomic_DNA"/>
</dbReference>
<keyword evidence="3" id="KW-1185">Reference proteome</keyword>
<feature type="domain" description="FAD-binding" evidence="1">
    <location>
        <begin position="87"/>
        <end position="152"/>
    </location>
</feature>
<dbReference type="SUPFAM" id="SSF51905">
    <property type="entry name" value="FAD/NAD(P)-binding domain"/>
    <property type="match status" value="1"/>
</dbReference>
<dbReference type="PANTHER" id="PTHR42685">
    <property type="entry name" value="GERANYLGERANYL DIPHOSPHATE REDUCTASE"/>
    <property type="match status" value="1"/>
</dbReference>
<dbReference type="PANTHER" id="PTHR42685:SF21">
    <property type="entry name" value="DEHYDROGENASE (FLAVOPROTEIN)-LIKE PROTEIN"/>
    <property type="match status" value="1"/>
</dbReference>
<comment type="caution">
    <text evidence="2">The sequence shown here is derived from an EMBL/GenBank/DDBJ whole genome shotgun (WGS) entry which is preliminary data.</text>
</comment>
<dbReference type="Pfam" id="PF01494">
    <property type="entry name" value="FAD_binding_3"/>
    <property type="match status" value="2"/>
</dbReference>
<organism evidence="2 3">
    <name type="scientific">Candidatus Methanodesulfokora washburnensis</name>
    <dbReference type="NCBI Taxonomy" id="2478471"/>
    <lineage>
        <taxon>Archaea</taxon>
        <taxon>Thermoproteota</taxon>
        <taxon>Candidatus Korarchaeia</taxon>
        <taxon>Candidatus Korarchaeia incertae sedis</taxon>
        <taxon>Candidatus Methanodesulfokora</taxon>
    </lineage>
</organism>
<proteinExistence type="predicted"/>
<name>A0A429GEY8_9CREN</name>
<evidence type="ECO:0000313" key="3">
    <source>
        <dbReference type="Proteomes" id="UP000277582"/>
    </source>
</evidence>
<evidence type="ECO:0000259" key="1">
    <source>
        <dbReference type="Pfam" id="PF01494"/>
    </source>
</evidence>
<dbReference type="GO" id="GO:0071949">
    <property type="term" value="F:FAD binding"/>
    <property type="evidence" value="ECO:0007669"/>
    <property type="project" value="InterPro"/>
</dbReference>
<dbReference type="OrthoDB" id="46008at2157"/>
<dbReference type="RefSeq" id="WP_125672560.1">
    <property type="nucleotide sequence ID" value="NZ_RCOS01000156.1"/>
</dbReference>
<protein>
    <submittedName>
        <fullName evidence="2">NAD(P)/FAD-dependent oxidoreductase</fullName>
    </submittedName>
</protein>
<dbReference type="Proteomes" id="UP000277582">
    <property type="component" value="Unassembled WGS sequence"/>
</dbReference>
<dbReference type="PRINTS" id="PR00420">
    <property type="entry name" value="RNGMNOXGNASE"/>
</dbReference>
<accession>A0A429GEY8</accession>
<dbReference type="InterPro" id="IPR036188">
    <property type="entry name" value="FAD/NAD-bd_sf"/>
</dbReference>
<dbReference type="InterPro" id="IPR050407">
    <property type="entry name" value="Geranylgeranyl_reductase"/>
</dbReference>